<organism evidence="1 2">
    <name type="scientific">Cupriavidus basilensis</name>
    <dbReference type="NCBI Taxonomy" id="68895"/>
    <lineage>
        <taxon>Bacteria</taxon>
        <taxon>Pseudomonadati</taxon>
        <taxon>Pseudomonadota</taxon>
        <taxon>Betaproteobacteria</taxon>
        <taxon>Burkholderiales</taxon>
        <taxon>Burkholderiaceae</taxon>
        <taxon>Cupriavidus</taxon>
    </lineage>
</organism>
<reference evidence="1 2" key="1">
    <citation type="submission" date="2020-10" db="EMBL/GenBank/DDBJ databases">
        <title>Complete genome sequence of Cupriavidus basilensis CCUG 49340T.</title>
        <authorList>
            <person name="Salva-Serra F."/>
            <person name="Donoso R.A."/>
            <person name="Cho K.H."/>
            <person name="Yoo J.A."/>
            <person name="Lee K."/>
            <person name="Yoon S.-H."/>
            <person name="Perez-Pantoja D."/>
            <person name="Moore E.R.B."/>
        </authorList>
    </citation>
    <scope>NUCLEOTIDE SEQUENCE [LARGE SCALE GENOMIC DNA]</scope>
    <source>
        <strain evidence="2">CCUG 49340</strain>
    </source>
</reference>
<protein>
    <submittedName>
        <fullName evidence="1">Uncharacterized protein</fullName>
    </submittedName>
</protein>
<dbReference type="GeneID" id="98399329"/>
<dbReference type="Proteomes" id="UP000397656">
    <property type="component" value="Chromosome 1"/>
</dbReference>
<accession>A0A7M2GW87</accession>
<dbReference type="AlphaFoldDB" id="A0A7M2GW87"/>
<name>A0A7M2GW87_9BURK</name>
<evidence type="ECO:0000313" key="2">
    <source>
        <dbReference type="Proteomes" id="UP000397656"/>
    </source>
</evidence>
<dbReference type="RefSeq" id="WP_170301834.1">
    <property type="nucleotide sequence ID" value="NZ_CP062803.1"/>
</dbReference>
<sequence>MYWTDHFLPSTKRQFKRLSNLLVVAAMLGGTQGIPRANAASGQPDGAMAVVRSWTILQRIQSECPGGPDERWRLDRIDQAVAPSHRFSARRYAEELIKSSAWQSILGKDIQTLLNMTNGCGTPAMLEWQAGMRRQIDALTQALAGDVVSHWPSEALQTPVKISVGALEAVDDDDPGYLRVSLSNPGTDVLEIALSGKDLHTGLCRDLSSADLPITAGTDLPTQLLTLRPGAAIAARLMLDAACMPADSVALIGALIVVRDGVMEYRSFGQVDIPRRAVSRQ</sequence>
<dbReference type="EMBL" id="CP062803">
    <property type="protein sequence ID" value="QOT76605.1"/>
    <property type="molecule type" value="Genomic_DNA"/>
</dbReference>
<gene>
    <name evidence="1" type="ORF">F7R26_000365</name>
</gene>
<evidence type="ECO:0000313" key="1">
    <source>
        <dbReference type="EMBL" id="QOT76605.1"/>
    </source>
</evidence>
<proteinExistence type="predicted"/>